<dbReference type="GO" id="GO:0009099">
    <property type="term" value="P:L-valine biosynthetic process"/>
    <property type="evidence" value="ECO:0007669"/>
    <property type="project" value="TreeGrafter"/>
</dbReference>
<sequence>MFQEADITGATDPFCKHNYLVKNAKDLPRVLKEAFYIASTGRPGPVLIDVPIDVQTKEINFDYPENVDIKGYKPNLKGHSLQIKKIAQAIEKAQRPIICAGEE</sequence>
<dbReference type="InterPro" id="IPR045229">
    <property type="entry name" value="TPP_enz"/>
</dbReference>
<evidence type="ECO:0000313" key="3">
    <source>
        <dbReference type="Proteomes" id="UP000019109"/>
    </source>
</evidence>
<comment type="caution">
    <text evidence="2">The sequence shown here is derived from an EMBL/GenBank/DDBJ whole genome shotgun (WGS) entry which is preliminary data.</text>
</comment>
<dbReference type="PANTHER" id="PTHR18968:SF13">
    <property type="entry name" value="ACETOLACTATE SYNTHASE CATALYTIC SUBUNIT, MITOCHONDRIAL"/>
    <property type="match status" value="1"/>
</dbReference>
<dbReference type="InterPro" id="IPR029061">
    <property type="entry name" value="THDP-binding"/>
</dbReference>
<dbReference type="AlphaFoldDB" id="W4VD94"/>
<dbReference type="STRING" id="1294263.JCM21531_4400"/>
<proteinExistence type="inferred from homology"/>
<dbReference type="GO" id="GO:0005948">
    <property type="term" value="C:acetolactate synthase complex"/>
    <property type="evidence" value="ECO:0007669"/>
    <property type="project" value="TreeGrafter"/>
</dbReference>
<dbReference type="PANTHER" id="PTHR18968">
    <property type="entry name" value="THIAMINE PYROPHOSPHATE ENZYMES"/>
    <property type="match status" value="1"/>
</dbReference>
<evidence type="ECO:0000256" key="1">
    <source>
        <dbReference type="ARBA" id="ARBA00007812"/>
    </source>
</evidence>
<organism evidence="2 3">
    <name type="scientific">Acetivibrio straminisolvens JCM 21531</name>
    <dbReference type="NCBI Taxonomy" id="1294263"/>
    <lineage>
        <taxon>Bacteria</taxon>
        <taxon>Bacillati</taxon>
        <taxon>Bacillota</taxon>
        <taxon>Clostridia</taxon>
        <taxon>Eubacteriales</taxon>
        <taxon>Oscillospiraceae</taxon>
        <taxon>Acetivibrio</taxon>
    </lineage>
</organism>
<name>W4VD94_9FIRM</name>
<dbReference type="GO" id="GO:0009097">
    <property type="term" value="P:isoleucine biosynthetic process"/>
    <property type="evidence" value="ECO:0007669"/>
    <property type="project" value="TreeGrafter"/>
</dbReference>
<protein>
    <submittedName>
        <fullName evidence="2">Acetolactate synthase large subunit</fullName>
    </submittedName>
</protein>
<dbReference type="CDD" id="cd07035">
    <property type="entry name" value="TPP_PYR_POX_like"/>
    <property type="match status" value="1"/>
</dbReference>
<reference evidence="2" key="1">
    <citation type="journal article" date="2014" name="Genome Announc.">
        <title>Draft Genome Sequence of Clostridium straminisolvens Strain JCM 21531T, Isolated from a Cellulose-Degrading Bacterial Community.</title>
        <authorList>
            <person name="Yuki M."/>
            <person name="Oshima K."/>
            <person name="Suda W."/>
            <person name="Sakamoto M."/>
            <person name="Kitamura K."/>
            <person name="Iida T."/>
            <person name="Hattori M."/>
            <person name="Ohkuma M."/>
        </authorList>
    </citation>
    <scope>NUCLEOTIDE SEQUENCE [LARGE SCALE GENOMIC DNA]</scope>
    <source>
        <strain evidence="2">JCM 21531</strain>
    </source>
</reference>
<comment type="similarity">
    <text evidence="1">Belongs to the TPP enzyme family.</text>
</comment>
<dbReference type="Proteomes" id="UP000019109">
    <property type="component" value="Unassembled WGS sequence"/>
</dbReference>
<gene>
    <name evidence="2" type="ORF">JCM21531_4400</name>
</gene>
<accession>W4VD94</accession>
<dbReference type="Gene3D" id="3.40.50.970">
    <property type="match status" value="1"/>
</dbReference>
<keyword evidence="3" id="KW-1185">Reference proteome</keyword>
<dbReference type="EMBL" id="BAVR01000090">
    <property type="protein sequence ID" value="GAE90763.1"/>
    <property type="molecule type" value="Genomic_DNA"/>
</dbReference>
<evidence type="ECO:0000313" key="2">
    <source>
        <dbReference type="EMBL" id="GAE90763.1"/>
    </source>
</evidence>
<dbReference type="GO" id="GO:0003984">
    <property type="term" value="F:acetolactate synthase activity"/>
    <property type="evidence" value="ECO:0007669"/>
    <property type="project" value="TreeGrafter"/>
</dbReference>
<dbReference type="GO" id="GO:0050660">
    <property type="term" value="F:flavin adenine dinucleotide binding"/>
    <property type="evidence" value="ECO:0007669"/>
    <property type="project" value="TreeGrafter"/>
</dbReference>
<dbReference type="SUPFAM" id="SSF52518">
    <property type="entry name" value="Thiamin diphosphate-binding fold (THDP-binding)"/>
    <property type="match status" value="1"/>
</dbReference>